<evidence type="ECO:0000256" key="3">
    <source>
        <dbReference type="ARBA" id="ARBA00022777"/>
    </source>
</evidence>
<dbReference type="Gene3D" id="3.30.200.20">
    <property type="entry name" value="Phosphorylase Kinase, domain 1"/>
    <property type="match status" value="1"/>
</dbReference>
<evidence type="ECO:0000256" key="2">
    <source>
        <dbReference type="ARBA" id="ARBA00022741"/>
    </source>
</evidence>
<keyword evidence="6" id="KW-1133">Transmembrane helix</keyword>
<feature type="transmembrane region" description="Helical" evidence="6">
    <location>
        <begin position="35"/>
        <end position="55"/>
    </location>
</feature>
<feature type="compositionally biased region" description="Polar residues" evidence="5">
    <location>
        <begin position="537"/>
        <end position="547"/>
    </location>
</feature>
<organism evidence="8 9">
    <name type="scientific">Acanthamoeba castellanii (strain ATCC 30010 / Neff)</name>
    <dbReference type="NCBI Taxonomy" id="1257118"/>
    <lineage>
        <taxon>Eukaryota</taxon>
        <taxon>Amoebozoa</taxon>
        <taxon>Discosea</taxon>
        <taxon>Longamoebia</taxon>
        <taxon>Centramoebida</taxon>
        <taxon>Acanthamoebidae</taxon>
        <taxon>Acanthamoeba</taxon>
    </lineage>
</organism>
<dbReference type="KEGG" id="acan:ACA1_367950"/>
<dbReference type="SUPFAM" id="SSF56112">
    <property type="entry name" value="Protein kinase-like (PK-like)"/>
    <property type="match status" value="1"/>
</dbReference>
<evidence type="ECO:0000313" key="9">
    <source>
        <dbReference type="Proteomes" id="UP000011083"/>
    </source>
</evidence>
<feature type="domain" description="Protein kinase" evidence="7">
    <location>
        <begin position="143"/>
        <end position="415"/>
    </location>
</feature>
<accession>L8GYQ5</accession>
<evidence type="ECO:0000259" key="7">
    <source>
        <dbReference type="PROSITE" id="PS50011"/>
    </source>
</evidence>
<keyword evidence="2" id="KW-0547">Nucleotide-binding</keyword>
<feature type="compositionally biased region" description="Polar residues" evidence="5">
    <location>
        <begin position="66"/>
        <end position="75"/>
    </location>
</feature>
<dbReference type="InterPro" id="IPR011009">
    <property type="entry name" value="Kinase-like_dom_sf"/>
</dbReference>
<dbReference type="GO" id="GO:0043235">
    <property type="term" value="C:receptor complex"/>
    <property type="evidence" value="ECO:0007669"/>
    <property type="project" value="TreeGrafter"/>
</dbReference>
<dbReference type="CDD" id="cd13999">
    <property type="entry name" value="STKc_MAP3K-like"/>
    <property type="match status" value="1"/>
</dbReference>
<keyword evidence="6" id="KW-0812">Transmembrane</keyword>
<feature type="compositionally biased region" description="Basic and acidic residues" evidence="5">
    <location>
        <begin position="106"/>
        <end position="120"/>
    </location>
</feature>
<evidence type="ECO:0000256" key="6">
    <source>
        <dbReference type="SAM" id="Phobius"/>
    </source>
</evidence>
<dbReference type="AlphaFoldDB" id="L8GYQ5"/>
<keyword evidence="3 8" id="KW-0418">Kinase</keyword>
<reference evidence="8 9" key="1">
    <citation type="journal article" date="2013" name="Genome Biol.">
        <title>Genome of Acanthamoeba castellanii highlights extensive lateral gene transfer and early evolution of tyrosine kinase signaling.</title>
        <authorList>
            <person name="Clarke M."/>
            <person name="Lohan A.J."/>
            <person name="Liu B."/>
            <person name="Lagkouvardos I."/>
            <person name="Roy S."/>
            <person name="Zafar N."/>
            <person name="Bertelli C."/>
            <person name="Schilde C."/>
            <person name="Kianianmomeni A."/>
            <person name="Burglin T.R."/>
            <person name="Frech C."/>
            <person name="Turcotte B."/>
            <person name="Kopec K.O."/>
            <person name="Synnott J.M."/>
            <person name="Choo C."/>
            <person name="Paponov I."/>
            <person name="Finkler A."/>
            <person name="Soon Heng Tan C."/>
            <person name="Hutchins A.P."/>
            <person name="Weinmeier T."/>
            <person name="Rattei T."/>
            <person name="Chu J.S."/>
            <person name="Gimenez G."/>
            <person name="Irimia M."/>
            <person name="Rigden D.J."/>
            <person name="Fitzpatrick D.A."/>
            <person name="Lorenzo-Morales J."/>
            <person name="Bateman A."/>
            <person name="Chiu C.H."/>
            <person name="Tang P."/>
            <person name="Hegemann P."/>
            <person name="Fromm H."/>
            <person name="Raoult D."/>
            <person name="Greub G."/>
            <person name="Miranda-Saavedra D."/>
            <person name="Chen N."/>
            <person name="Nash P."/>
            <person name="Ginger M.L."/>
            <person name="Horn M."/>
            <person name="Schaap P."/>
            <person name="Caler L."/>
            <person name="Loftus B."/>
        </authorList>
    </citation>
    <scope>NUCLEOTIDE SEQUENCE [LARGE SCALE GENOMIC DNA]</scope>
    <source>
        <strain evidence="8 9">Neff</strain>
    </source>
</reference>
<dbReference type="Proteomes" id="UP000011083">
    <property type="component" value="Unassembled WGS sequence"/>
</dbReference>
<dbReference type="InterPro" id="IPR000719">
    <property type="entry name" value="Prot_kinase_dom"/>
</dbReference>
<dbReference type="InterPro" id="IPR001245">
    <property type="entry name" value="Ser-Thr/Tyr_kinase_cat_dom"/>
</dbReference>
<dbReference type="GO" id="GO:0005886">
    <property type="term" value="C:plasma membrane"/>
    <property type="evidence" value="ECO:0007669"/>
    <property type="project" value="TreeGrafter"/>
</dbReference>
<feature type="region of interest" description="Disordered" evidence="5">
    <location>
        <begin position="65"/>
        <end position="127"/>
    </location>
</feature>
<evidence type="ECO:0000256" key="1">
    <source>
        <dbReference type="ARBA" id="ARBA00022679"/>
    </source>
</evidence>
<dbReference type="PRINTS" id="PR00109">
    <property type="entry name" value="TYRKINASE"/>
</dbReference>
<feature type="transmembrane region" description="Helical" evidence="6">
    <location>
        <begin position="6"/>
        <end position="23"/>
    </location>
</feature>
<proteinExistence type="predicted"/>
<gene>
    <name evidence="8" type="ORF">ACA1_367950</name>
</gene>
<dbReference type="GO" id="GO:0004714">
    <property type="term" value="F:transmembrane receptor protein tyrosine kinase activity"/>
    <property type="evidence" value="ECO:0007669"/>
    <property type="project" value="TreeGrafter"/>
</dbReference>
<dbReference type="Pfam" id="PF07714">
    <property type="entry name" value="PK_Tyr_Ser-Thr"/>
    <property type="match status" value="1"/>
</dbReference>
<dbReference type="VEuPathDB" id="AmoebaDB:ACA1_367950"/>
<dbReference type="OMA" id="PAWKISS"/>
<sequence>MWTAGIFEAALVTIGLLILRALAKAWGLTWHSNSHLQLLLSLVVFAPLFGAWWFITKQRNIHSLAKTPTTPNSNHHLTDEDEDTDYGEEGESEEEEGEGNYSAFLDHSETDNQSRSEHLRPPASVDGSQVYSYRELSRDEIELNEKEPLSYGAFSVVYRGRWRGVECAVKQLSVPTVDIKAKQEFRKEASLMQELGHHPNIVTFFGAVTTGHCMWLVAEFHKMGSIHEFYQRYRRKMASPRAGERLGGDAQNDGAPAIPLELLVKLAADASLGILHLHRENVIHRARNVLVGGSFKSGFRAVITDFGLSRVKTTAGTTMSNIGPVKWMAPEAIVDKAYSEASDAWSFGVLLWEMVTGRVPWEEEEALQVAMRVGKEGHTLPVPPGCDEVLAELMVSCWEQDPARRPTFAEMHTRLQARYEELKDEAAVRRMRRSRQASRLGDGQREQEEWVVVPGDHLTNNRDKREESESEDEGDVAVRQARSDRESSDDYSDDDDEEGEEEWEGFAIAQAAEDYRALDLSSAAGAAVLSSPRRQVLLSSRGASQSQ</sequence>
<feature type="region of interest" description="Disordered" evidence="5">
    <location>
        <begin position="525"/>
        <end position="547"/>
    </location>
</feature>
<keyword evidence="4" id="KW-0067">ATP-binding</keyword>
<evidence type="ECO:0000256" key="4">
    <source>
        <dbReference type="ARBA" id="ARBA00022840"/>
    </source>
</evidence>
<protein>
    <submittedName>
        <fullName evidence="8">Protein kinase domain containing protein</fullName>
    </submittedName>
</protein>
<keyword evidence="9" id="KW-1185">Reference proteome</keyword>
<feature type="region of interest" description="Disordered" evidence="5">
    <location>
        <begin position="433"/>
        <end position="508"/>
    </location>
</feature>
<dbReference type="PROSITE" id="PS50011">
    <property type="entry name" value="PROTEIN_KINASE_DOM"/>
    <property type="match status" value="1"/>
</dbReference>
<evidence type="ECO:0000313" key="8">
    <source>
        <dbReference type="EMBL" id="ELR18095.1"/>
    </source>
</evidence>
<keyword evidence="6" id="KW-0472">Membrane</keyword>
<dbReference type="GeneID" id="14918995"/>
<evidence type="ECO:0000256" key="5">
    <source>
        <dbReference type="SAM" id="MobiDB-lite"/>
    </source>
</evidence>
<dbReference type="FunFam" id="3.30.200.20:FF:000180">
    <property type="entry name" value="serine/threonine-protein kinase STY46-like"/>
    <property type="match status" value="1"/>
</dbReference>
<dbReference type="Gene3D" id="1.10.510.10">
    <property type="entry name" value="Transferase(Phosphotransferase) domain 1"/>
    <property type="match status" value="1"/>
</dbReference>
<name>L8GYQ5_ACACF</name>
<feature type="compositionally biased region" description="Acidic residues" evidence="5">
    <location>
        <begin position="489"/>
        <end position="504"/>
    </location>
</feature>
<dbReference type="OrthoDB" id="4062651at2759"/>
<dbReference type="InterPro" id="IPR050122">
    <property type="entry name" value="RTK"/>
</dbReference>
<feature type="compositionally biased region" description="Acidic residues" evidence="5">
    <location>
        <begin position="79"/>
        <end position="98"/>
    </location>
</feature>
<keyword evidence="1" id="KW-0808">Transferase</keyword>
<dbReference type="EMBL" id="KB007960">
    <property type="protein sequence ID" value="ELR18095.1"/>
    <property type="molecule type" value="Genomic_DNA"/>
</dbReference>
<dbReference type="GO" id="GO:0007169">
    <property type="term" value="P:cell surface receptor protein tyrosine kinase signaling pathway"/>
    <property type="evidence" value="ECO:0007669"/>
    <property type="project" value="TreeGrafter"/>
</dbReference>
<dbReference type="GO" id="GO:0005524">
    <property type="term" value="F:ATP binding"/>
    <property type="evidence" value="ECO:0007669"/>
    <property type="project" value="UniProtKB-KW"/>
</dbReference>
<dbReference type="PANTHER" id="PTHR24416:SF611">
    <property type="entry name" value="TYROSINE-PROTEIN KINASE TRANSMEMBRANE RECEPTOR ROR"/>
    <property type="match status" value="1"/>
</dbReference>
<dbReference type="RefSeq" id="XP_004340115.1">
    <property type="nucleotide sequence ID" value="XM_004340067.1"/>
</dbReference>
<dbReference type="PANTHER" id="PTHR24416">
    <property type="entry name" value="TYROSINE-PROTEIN KINASE RECEPTOR"/>
    <property type="match status" value="1"/>
</dbReference>
<dbReference type="STRING" id="1257118.L8GYQ5"/>